<sequence>MSISPVFGLQKVLEAFFGHAPIMIFASTTMIYQNKYDRTRNSLSRQTALNVTPPSAFRISPTSKDQKTFAKAIFLVIPSWRYPGSADGTDTLFDQIGRGGLIQGRLRHIHRSLNKDTPKVLRKRALPRTEDSSQKPVFVESEVADDLMLALIRKLSGLCPKTEEQEIKRLMHATLPHRSILRQTNQLEILNTYKKFLECDFLINFEFSLMHENSVENFVDIWSAAAPKIRQKGPEINKTPALQKFFLEESSKFFSVDRGTAPQGQGRGSRSNIGDAKELLISFFKVGTPLQSILDTWPDRKIQPNLVYLGDNKKDITSFFIVCDRKIMPIAAVNTVQAIDCLFKSHYVFATEYDKNLSGFWKFIQVYLYKLDVETTRLPRKVKEVYSQLAICHDIPCPTEINTWGGLWVHLKAFQGGGSIAEIEEQGADLEEEQVRQSSSISGATSVSQFPENLELLSDISTETYFGTGISKIDMILTCDDRVTV</sequence>
<dbReference type="AlphaFoldDB" id="A0A226EAH2"/>
<comment type="caution">
    <text evidence="1">The sequence shown here is derived from an EMBL/GenBank/DDBJ whole genome shotgun (WGS) entry which is preliminary data.</text>
</comment>
<evidence type="ECO:0000313" key="2">
    <source>
        <dbReference type="Proteomes" id="UP000198287"/>
    </source>
</evidence>
<evidence type="ECO:0000313" key="1">
    <source>
        <dbReference type="EMBL" id="OXA54642.1"/>
    </source>
</evidence>
<proteinExistence type="predicted"/>
<gene>
    <name evidence="1" type="ORF">Fcan01_11300</name>
</gene>
<accession>A0A226EAH2</accession>
<protein>
    <submittedName>
        <fullName evidence="1">Uncharacterized protein</fullName>
    </submittedName>
</protein>
<name>A0A226EAH2_FOLCA</name>
<dbReference type="Proteomes" id="UP000198287">
    <property type="component" value="Unassembled WGS sequence"/>
</dbReference>
<dbReference type="EMBL" id="LNIX01000005">
    <property type="protein sequence ID" value="OXA54642.1"/>
    <property type="molecule type" value="Genomic_DNA"/>
</dbReference>
<organism evidence="1 2">
    <name type="scientific">Folsomia candida</name>
    <name type="common">Springtail</name>
    <dbReference type="NCBI Taxonomy" id="158441"/>
    <lineage>
        <taxon>Eukaryota</taxon>
        <taxon>Metazoa</taxon>
        <taxon>Ecdysozoa</taxon>
        <taxon>Arthropoda</taxon>
        <taxon>Hexapoda</taxon>
        <taxon>Collembola</taxon>
        <taxon>Entomobryomorpha</taxon>
        <taxon>Isotomoidea</taxon>
        <taxon>Isotomidae</taxon>
        <taxon>Proisotominae</taxon>
        <taxon>Folsomia</taxon>
    </lineage>
</organism>
<keyword evidence="2" id="KW-1185">Reference proteome</keyword>
<reference evidence="1 2" key="1">
    <citation type="submission" date="2015-12" db="EMBL/GenBank/DDBJ databases">
        <title>The genome of Folsomia candida.</title>
        <authorList>
            <person name="Faddeeva A."/>
            <person name="Derks M.F."/>
            <person name="Anvar Y."/>
            <person name="Smit S."/>
            <person name="Van Straalen N."/>
            <person name="Roelofs D."/>
        </authorList>
    </citation>
    <scope>NUCLEOTIDE SEQUENCE [LARGE SCALE GENOMIC DNA]</scope>
    <source>
        <strain evidence="1 2">VU population</strain>
        <tissue evidence="1">Whole body</tissue>
    </source>
</reference>
<dbReference type="OrthoDB" id="6774893at2759"/>